<evidence type="ECO:0000256" key="1">
    <source>
        <dbReference type="SAM" id="SignalP"/>
    </source>
</evidence>
<accession>A0A7S4JPJ3</accession>
<proteinExistence type="predicted"/>
<dbReference type="SUPFAM" id="SSF53474">
    <property type="entry name" value="alpha/beta-Hydrolases"/>
    <property type="match status" value="1"/>
</dbReference>
<protein>
    <recommendedName>
        <fullName evidence="3">1-alkyl-2-acetylglycerophosphocholine esterase</fullName>
    </recommendedName>
</protein>
<dbReference type="InterPro" id="IPR029058">
    <property type="entry name" value="AB_hydrolase_fold"/>
</dbReference>
<gene>
    <name evidence="2" type="ORF">OAUR00152_LOCUS31357</name>
</gene>
<sequence>MKLLLAVLNINIFAGSLWAHADNTPNLCTDDIPNLTKIKPSDTADHTIPDITVGAATYNGDADHFVVRPPLVGKGKRKYKRVLVYIPGTTDRPELSSCLIKSAAETLDFPILALSYQYLSSGDSFRNAKCALLTPALQITCLEEQHKDAIEGGTFGASFTKDGKAFWGEVLPENSLKSRLGDLLAHLHAEFPTEGWDKFFNAEDNRPVWDNIIVSGHSQGAGHVAYLAKTETLCGAVMISGPQDQCTGCSDGAKFWIDEGPYASKESSYTALGHSQEPLFSVMADNWGRMKAADMSINWKSVEPANVDFAIDTDVVDALRSPLRTDVQYAATSTCGGKEHCSTAIDDSVPFIETYTAKKLYLYEAAVWPSLLKAAGTKGKSGKTSKASKKSTGM</sequence>
<dbReference type="EMBL" id="HBKQ01045518">
    <property type="protein sequence ID" value="CAE2269907.1"/>
    <property type="molecule type" value="Transcribed_RNA"/>
</dbReference>
<reference evidence="2" key="1">
    <citation type="submission" date="2021-01" db="EMBL/GenBank/DDBJ databases">
        <authorList>
            <person name="Corre E."/>
            <person name="Pelletier E."/>
            <person name="Niang G."/>
            <person name="Scheremetjew M."/>
            <person name="Finn R."/>
            <person name="Kale V."/>
            <person name="Holt S."/>
            <person name="Cochrane G."/>
            <person name="Meng A."/>
            <person name="Brown T."/>
            <person name="Cohen L."/>
        </authorList>
    </citation>
    <scope>NUCLEOTIDE SEQUENCE</scope>
    <source>
        <strain evidence="2">Isolate 1302-5</strain>
    </source>
</reference>
<dbReference type="AlphaFoldDB" id="A0A7S4JPJ3"/>
<feature type="signal peptide" evidence="1">
    <location>
        <begin position="1"/>
        <end position="19"/>
    </location>
</feature>
<evidence type="ECO:0000313" key="2">
    <source>
        <dbReference type="EMBL" id="CAE2269907.1"/>
    </source>
</evidence>
<name>A0A7S4JPJ3_9STRA</name>
<feature type="chain" id="PRO_5030572258" description="1-alkyl-2-acetylglycerophosphocholine esterase" evidence="1">
    <location>
        <begin position="20"/>
        <end position="394"/>
    </location>
</feature>
<keyword evidence="1" id="KW-0732">Signal</keyword>
<organism evidence="2">
    <name type="scientific">Odontella aurita</name>
    <dbReference type="NCBI Taxonomy" id="265563"/>
    <lineage>
        <taxon>Eukaryota</taxon>
        <taxon>Sar</taxon>
        <taxon>Stramenopiles</taxon>
        <taxon>Ochrophyta</taxon>
        <taxon>Bacillariophyta</taxon>
        <taxon>Mediophyceae</taxon>
        <taxon>Biddulphiophycidae</taxon>
        <taxon>Eupodiscales</taxon>
        <taxon>Odontellaceae</taxon>
        <taxon>Odontella</taxon>
    </lineage>
</organism>
<evidence type="ECO:0008006" key="3">
    <source>
        <dbReference type="Google" id="ProtNLM"/>
    </source>
</evidence>